<feature type="non-terminal residue" evidence="1">
    <location>
        <position position="288"/>
    </location>
</feature>
<comment type="caution">
    <text evidence="1">The sequence shown here is derived from an EMBL/GenBank/DDBJ whole genome shotgun (WGS) entry which is preliminary data.</text>
</comment>
<dbReference type="Proteomes" id="UP000652761">
    <property type="component" value="Unassembled WGS sequence"/>
</dbReference>
<name>A0A843X1R5_COLES</name>
<proteinExistence type="predicted"/>
<dbReference type="EMBL" id="NMUH01006311">
    <property type="protein sequence ID" value="MQM14977.1"/>
    <property type="molecule type" value="Genomic_DNA"/>
</dbReference>
<reference evidence="1" key="1">
    <citation type="submission" date="2017-07" db="EMBL/GenBank/DDBJ databases">
        <title>Taro Niue Genome Assembly and Annotation.</title>
        <authorList>
            <person name="Atibalentja N."/>
            <person name="Keating K."/>
            <person name="Fields C.J."/>
        </authorList>
    </citation>
    <scope>NUCLEOTIDE SEQUENCE</scope>
    <source>
        <strain evidence="1">Niue_2</strain>
        <tissue evidence="1">Leaf</tissue>
    </source>
</reference>
<organism evidence="1 2">
    <name type="scientific">Colocasia esculenta</name>
    <name type="common">Wild taro</name>
    <name type="synonym">Arum esculentum</name>
    <dbReference type="NCBI Taxonomy" id="4460"/>
    <lineage>
        <taxon>Eukaryota</taxon>
        <taxon>Viridiplantae</taxon>
        <taxon>Streptophyta</taxon>
        <taxon>Embryophyta</taxon>
        <taxon>Tracheophyta</taxon>
        <taxon>Spermatophyta</taxon>
        <taxon>Magnoliopsida</taxon>
        <taxon>Liliopsida</taxon>
        <taxon>Araceae</taxon>
        <taxon>Aroideae</taxon>
        <taxon>Colocasieae</taxon>
        <taxon>Colocasia</taxon>
    </lineage>
</organism>
<evidence type="ECO:0000313" key="2">
    <source>
        <dbReference type="Proteomes" id="UP000652761"/>
    </source>
</evidence>
<gene>
    <name evidence="1" type="ORF">Taro_047913</name>
</gene>
<protein>
    <submittedName>
        <fullName evidence="1">Uncharacterized protein</fullName>
    </submittedName>
</protein>
<accession>A0A843X1R5</accession>
<keyword evidence="2" id="KW-1185">Reference proteome</keyword>
<sequence length="288" mass="31566">LEEVLLRVFEGFWGDFGCLTACSAWFRREEVLQSAGNIQTALDSCFLYWLTVGFSCLKGLGLQQCGLQVWCWFVSTVLDPVEVERQLDLSSVAARLRVVVVVGERRLTGCGLTLVVCPVVGTVESRFLGLSGPAVWAHSTRWFTGCERDEGVRRIKVATDLVVAFTLPLFWVVVCMCAACHMLGSHADVNSGKEGLLRGSFGRFGVLAWFSACSRREDVVRSGGNAGRISRFCHGSVDTPIDGVDTGSESLKLFHENRVKCVDTVLGSVDTRSSLQKTQLPDWDSVST</sequence>
<evidence type="ECO:0000313" key="1">
    <source>
        <dbReference type="EMBL" id="MQM14977.1"/>
    </source>
</evidence>
<dbReference type="AlphaFoldDB" id="A0A843X1R5"/>